<comment type="pathway">
    <text evidence="2">Purine metabolism; urate degradation; (S)-allantoin from urate: step 3/3.</text>
</comment>
<dbReference type="Proteomes" id="UP000444174">
    <property type="component" value="Unassembled WGS sequence"/>
</dbReference>
<dbReference type="InterPro" id="IPR018020">
    <property type="entry name" value="OHCU_decarboxylase"/>
</dbReference>
<organism evidence="8 9">
    <name type="scientific">Tritonibacter litoralis</name>
    <dbReference type="NCBI Taxonomy" id="2662264"/>
    <lineage>
        <taxon>Bacteria</taxon>
        <taxon>Pseudomonadati</taxon>
        <taxon>Pseudomonadota</taxon>
        <taxon>Alphaproteobacteria</taxon>
        <taxon>Rhodobacterales</taxon>
        <taxon>Paracoccaceae</taxon>
        <taxon>Tritonibacter</taxon>
    </lineage>
</organism>
<dbReference type="GO" id="GO:0019628">
    <property type="term" value="P:urate catabolic process"/>
    <property type="evidence" value="ECO:0007669"/>
    <property type="project" value="UniProtKB-UniPathway"/>
</dbReference>
<dbReference type="PANTHER" id="PTHR43466">
    <property type="entry name" value="2-OXO-4-HYDROXY-4-CARBOXY-5-UREIDOIMIDAZOLINE DECARBOXYLASE-RELATED"/>
    <property type="match status" value="1"/>
</dbReference>
<keyword evidence="9" id="KW-1185">Reference proteome</keyword>
<dbReference type="AlphaFoldDB" id="A0A843YGB9"/>
<gene>
    <name evidence="8" type="primary">uraD</name>
    <name evidence="8" type="ORF">GFB49_05180</name>
</gene>
<proteinExistence type="predicted"/>
<keyword evidence="4" id="KW-0659">Purine metabolism</keyword>
<evidence type="ECO:0000256" key="5">
    <source>
        <dbReference type="ARBA" id="ARBA00022793"/>
    </source>
</evidence>
<dbReference type="EMBL" id="WIBF01000002">
    <property type="protein sequence ID" value="MQQ07837.1"/>
    <property type="molecule type" value="Genomic_DNA"/>
</dbReference>
<keyword evidence="6 8" id="KW-0456">Lyase</keyword>
<dbReference type="GO" id="GO:0000255">
    <property type="term" value="P:allantoin metabolic process"/>
    <property type="evidence" value="ECO:0007669"/>
    <property type="project" value="InterPro"/>
</dbReference>
<accession>A0A843YGB9</accession>
<dbReference type="EC" id="4.1.1.97" evidence="3"/>
<evidence type="ECO:0000256" key="4">
    <source>
        <dbReference type="ARBA" id="ARBA00022631"/>
    </source>
</evidence>
<dbReference type="SUPFAM" id="SSF158694">
    <property type="entry name" value="UraD-Like"/>
    <property type="match status" value="1"/>
</dbReference>
<dbReference type="InterPro" id="IPR017580">
    <property type="entry name" value="OHCU_decarboxylase-1"/>
</dbReference>
<evidence type="ECO:0000259" key="7">
    <source>
        <dbReference type="Pfam" id="PF09349"/>
    </source>
</evidence>
<dbReference type="UniPathway" id="UPA00394">
    <property type="reaction ID" value="UER00652"/>
</dbReference>
<reference evidence="8 9" key="1">
    <citation type="submission" date="2019-10" db="EMBL/GenBank/DDBJ databases">
        <title>Epibacterium sp. nov., isolated from seawater.</title>
        <authorList>
            <person name="Zhang X."/>
            <person name="Li N."/>
        </authorList>
    </citation>
    <scope>NUCLEOTIDE SEQUENCE [LARGE SCALE GENOMIC DNA]</scope>
    <source>
        <strain evidence="8 9">SM1979</strain>
    </source>
</reference>
<dbReference type="Gene3D" id="1.10.3330.10">
    <property type="entry name" value="Oxo-4-hydroxy-4-carboxy-5-ureidoimidazoline decarboxylase"/>
    <property type="match status" value="1"/>
</dbReference>
<evidence type="ECO:0000313" key="8">
    <source>
        <dbReference type="EMBL" id="MQQ07837.1"/>
    </source>
</evidence>
<evidence type="ECO:0000256" key="1">
    <source>
        <dbReference type="ARBA" id="ARBA00001163"/>
    </source>
</evidence>
<dbReference type="NCBIfam" id="TIGR03164">
    <property type="entry name" value="UHCUDC"/>
    <property type="match status" value="1"/>
</dbReference>
<comment type="caution">
    <text evidence="8">The sequence shown here is derived from an EMBL/GenBank/DDBJ whole genome shotgun (WGS) entry which is preliminary data.</text>
</comment>
<dbReference type="RefSeq" id="WP_153214748.1">
    <property type="nucleotide sequence ID" value="NZ_WIBF01000002.1"/>
</dbReference>
<evidence type="ECO:0000313" key="9">
    <source>
        <dbReference type="Proteomes" id="UP000444174"/>
    </source>
</evidence>
<comment type="catalytic activity">
    <reaction evidence="1">
        <text>5-hydroxy-2-oxo-4-ureido-2,5-dihydro-1H-imidazole-5-carboxylate + H(+) = (S)-allantoin + CO2</text>
        <dbReference type="Rhea" id="RHEA:26301"/>
        <dbReference type="ChEBI" id="CHEBI:15378"/>
        <dbReference type="ChEBI" id="CHEBI:15678"/>
        <dbReference type="ChEBI" id="CHEBI:16526"/>
        <dbReference type="ChEBI" id="CHEBI:58639"/>
        <dbReference type="EC" id="4.1.1.97"/>
    </reaction>
</comment>
<feature type="domain" description="Oxo-4-hydroxy-4-carboxy-5-ureidoimidazoline decarboxylase" evidence="7">
    <location>
        <begin position="11"/>
        <end position="165"/>
    </location>
</feature>
<evidence type="ECO:0000256" key="3">
    <source>
        <dbReference type="ARBA" id="ARBA00012257"/>
    </source>
</evidence>
<dbReference type="InterPro" id="IPR036778">
    <property type="entry name" value="OHCU_decarboxylase_sf"/>
</dbReference>
<dbReference type="Pfam" id="PF09349">
    <property type="entry name" value="OHCU_decarbox"/>
    <property type="match status" value="1"/>
</dbReference>
<dbReference type="GO" id="GO:0006144">
    <property type="term" value="P:purine nucleobase metabolic process"/>
    <property type="evidence" value="ECO:0007669"/>
    <property type="project" value="UniProtKB-KW"/>
</dbReference>
<evidence type="ECO:0000256" key="6">
    <source>
        <dbReference type="ARBA" id="ARBA00023239"/>
    </source>
</evidence>
<protein>
    <recommendedName>
        <fullName evidence="3">2-oxo-4-hydroxy-4-carboxy-5-ureidoimidazoline decarboxylase</fullName>
        <ecNumber evidence="3">4.1.1.97</ecNumber>
    </recommendedName>
</protein>
<dbReference type="GO" id="GO:0051997">
    <property type="term" value="F:2-oxo-4-hydroxy-4-carboxy-5-ureidoimidazoline decarboxylase activity"/>
    <property type="evidence" value="ECO:0007669"/>
    <property type="project" value="UniProtKB-EC"/>
</dbReference>
<sequence length="175" mass="19013">MTTVSALEKLNKADAAEAAQILLPMIERAPLVAKRVAALRPFASAHMLAQAVQDQIYALTTEAKLDLFRAHPELAPSAPLEMTEASQVEQGRLGLVEPDAALRQRFYDLNTTYQARFGFPFILALHRMPDVQEVLTTFEARLKQPPEAEIAQACAEIASVSAARIAKAFGTGDPA</sequence>
<dbReference type="PANTHER" id="PTHR43466:SF1">
    <property type="entry name" value="2-OXO-4-HYDROXY-4-CARBOXY-5-UREIDOIMIDAZOLINE DECARBOXYLASE-RELATED"/>
    <property type="match status" value="1"/>
</dbReference>
<evidence type="ECO:0000256" key="2">
    <source>
        <dbReference type="ARBA" id="ARBA00004754"/>
    </source>
</evidence>
<keyword evidence="5" id="KW-0210">Decarboxylase</keyword>
<name>A0A843YGB9_9RHOB</name>